<dbReference type="InterPro" id="IPR036250">
    <property type="entry name" value="AcylCo_DH-like_C"/>
</dbReference>
<evidence type="ECO:0000256" key="3">
    <source>
        <dbReference type="ARBA" id="ARBA00011738"/>
    </source>
</evidence>
<evidence type="ECO:0000256" key="5">
    <source>
        <dbReference type="ARBA" id="ARBA00022827"/>
    </source>
</evidence>
<dbReference type="Proteomes" id="UP000241514">
    <property type="component" value="Unassembled WGS sequence"/>
</dbReference>
<dbReference type="InterPro" id="IPR046373">
    <property type="entry name" value="Acyl-CoA_Oxase/DH_mid-dom_sf"/>
</dbReference>
<dbReference type="EMBL" id="PYVG01000007">
    <property type="protein sequence ID" value="PTB89805.1"/>
    <property type="molecule type" value="Genomic_DNA"/>
</dbReference>
<dbReference type="InterPro" id="IPR050741">
    <property type="entry name" value="Acyl-CoA_dehydrogenase"/>
</dbReference>
<comment type="cofactor">
    <cofactor evidence="1 7">
        <name>FAD</name>
        <dbReference type="ChEBI" id="CHEBI:57692"/>
    </cofactor>
</comment>
<name>A0A6N4DGQ1_9GAMM</name>
<dbReference type="InterPro" id="IPR009100">
    <property type="entry name" value="AcylCoA_DH/oxidase_NM_dom_sf"/>
</dbReference>
<dbReference type="GO" id="GO:0050660">
    <property type="term" value="F:flavin adenine dinucleotide binding"/>
    <property type="evidence" value="ECO:0007669"/>
    <property type="project" value="InterPro"/>
</dbReference>
<evidence type="ECO:0000313" key="12">
    <source>
        <dbReference type="Proteomes" id="UP000241514"/>
    </source>
</evidence>
<dbReference type="GO" id="GO:0003995">
    <property type="term" value="F:acyl-CoA dehydrogenase activity"/>
    <property type="evidence" value="ECO:0007669"/>
    <property type="project" value="TreeGrafter"/>
</dbReference>
<dbReference type="Pfam" id="PF02771">
    <property type="entry name" value="Acyl-CoA_dh_N"/>
    <property type="match status" value="1"/>
</dbReference>
<reference evidence="11 12" key="1">
    <citation type="submission" date="2018-03" db="EMBL/GenBank/DDBJ databases">
        <title>Cross-interface Injection: A General Nanoliter Liquid Handling Method Applied to Single Cells Genome Amplification Automated Nanoliter Liquid Handling Applied to Single Cell Multiple Displacement Amplification.</title>
        <authorList>
            <person name="Yun J."/>
            <person name="Xu P."/>
            <person name="Xu J."/>
            <person name="Dai X."/>
            <person name="Wang Y."/>
            <person name="Zheng X."/>
            <person name="Cao C."/>
            <person name="Yi Q."/>
            <person name="Zhu Y."/>
            <person name="Wang L."/>
            <person name="Dong Z."/>
            <person name="Huang Y."/>
            <person name="Huang L."/>
            <person name="Du W."/>
        </authorList>
    </citation>
    <scope>NUCLEOTIDE SEQUENCE [LARGE SCALE GENOMIC DNA]</scope>
    <source>
        <strain evidence="11 12">A9-4</strain>
    </source>
</reference>
<keyword evidence="6 7" id="KW-0560">Oxidoreductase</keyword>
<feature type="domain" description="Acyl-CoA dehydrogenase/oxidase C-terminal" evidence="8">
    <location>
        <begin position="251"/>
        <end position="400"/>
    </location>
</feature>
<dbReference type="SUPFAM" id="SSF47203">
    <property type="entry name" value="Acyl-CoA dehydrogenase C-terminal domain-like"/>
    <property type="match status" value="1"/>
</dbReference>
<gene>
    <name evidence="11" type="ORF">C9928_02265</name>
</gene>
<dbReference type="GO" id="GO:0005737">
    <property type="term" value="C:cytoplasm"/>
    <property type="evidence" value="ECO:0007669"/>
    <property type="project" value="TreeGrafter"/>
</dbReference>
<evidence type="ECO:0000256" key="6">
    <source>
        <dbReference type="ARBA" id="ARBA00023002"/>
    </source>
</evidence>
<dbReference type="AlphaFoldDB" id="A0A6N4DGQ1"/>
<proteinExistence type="inferred from homology"/>
<dbReference type="GO" id="GO:0033539">
    <property type="term" value="P:fatty acid beta-oxidation using acyl-CoA dehydrogenase"/>
    <property type="evidence" value="ECO:0007669"/>
    <property type="project" value="TreeGrafter"/>
</dbReference>
<protein>
    <submittedName>
        <fullName evidence="11">Acyl-CoA dehydrogenase</fullName>
    </submittedName>
</protein>
<evidence type="ECO:0000259" key="10">
    <source>
        <dbReference type="Pfam" id="PF02771"/>
    </source>
</evidence>
<evidence type="ECO:0000259" key="8">
    <source>
        <dbReference type="Pfam" id="PF00441"/>
    </source>
</evidence>
<feature type="domain" description="Acyl-CoA dehydrogenase/oxidase N-terminal" evidence="10">
    <location>
        <begin position="10"/>
        <end position="134"/>
    </location>
</feature>
<dbReference type="Pfam" id="PF00441">
    <property type="entry name" value="Acyl-CoA_dh_1"/>
    <property type="match status" value="1"/>
</dbReference>
<dbReference type="FunFam" id="2.40.110.10:FF:000002">
    <property type="entry name" value="Acyl-CoA dehydrogenase fadE12"/>
    <property type="match status" value="1"/>
</dbReference>
<evidence type="ECO:0000256" key="1">
    <source>
        <dbReference type="ARBA" id="ARBA00001974"/>
    </source>
</evidence>
<dbReference type="InterPro" id="IPR037069">
    <property type="entry name" value="AcylCoA_DH/ox_N_sf"/>
</dbReference>
<comment type="caution">
    <text evidence="11">The sequence shown here is derived from an EMBL/GenBank/DDBJ whole genome shotgun (WGS) entry which is preliminary data.</text>
</comment>
<evidence type="ECO:0000259" key="9">
    <source>
        <dbReference type="Pfam" id="PF02770"/>
    </source>
</evidence>
<comment type="subunit">
    <text evidence="3">Homodimer.</text>
</comment>
<evidence type="ECO:0000313" key="11">
    <source>
        <dbReference type="EMBL" id="PTB89805.1"/>
    </source>
</evidence>
<comment type="similarity">
    <text evidence="2 7">Belongs to the acyl-CoA dehydrogenase family.</text>
</comment>
<keyword evidence="5 7" id="KW-0274">FAD</keyword>
<dbReference type="PANTHER" id="PTHR48083:SF13">
    <property type="entry name" value="ACYL-COA DEHYDROGENASE FAMILY MEMBER 11"/>
    <property type="match status" value="1"/>
</dbReference>
<evidence type="ECO:0000256" key="4">
    <source>
        <dbReference type="ARBA" id="ARBA00022630"/>
    </source>
</evidence>
<dbReference type="SUPFAM" id="SSF56645">
    <property type="entry name" value="Acyl-CoA dehydrogenase NM domain-like"/>
    <property type="match status" value="1"/>
</dbReference>
<dbReference type="Pfam" id="PF02770">
    <property type="entry name" value="Acyl-CoA_dh_M"/>
    <property type="match status" value="1"/>
</dbReference>
<dbReference type="Gene3D" id="1.20.140.10">
    <property type="entry name" value="Butyryl-CoA Dehydrogenase, subunit A, domain 3"/>
    <property type="match status" value="1"/>
</dbReference>
<dbReference type="InterPro" id="IPR006091">
    <property type="entry name" value="Acyl-CoA_Oxase/DH_mid-dom"/>
</dbReference>
<dbReference type="PANTHER" id="PTHR48083">
    <property type="entry name" value="MEDIUM-CHAIN SPECIFIC ACYL-COA DEHYDROGENASE, MITOCHONDRIAL-RELATED"/>
    <property type="match status" value="1"/>
</dbReference>
<dbReference type="Gene3D" id="1.10.540.10">
    <property type="entry name" value="Acyl-CoA dehydrogenase/oxidase, N-terminal domain"/>
    <property type="match status" value="1"/>
</dbReference>
<keyword evidence="4 7" id="KW-0285">Flavoprotein</keyword>
<dbReference type="InterPro" id="IPR009075">
    <property type="entry name" value="AcylCo_DH/oxidase_C"/>
</dbReference>
<sequence>MDFTPSAKTTEYRQRLIQFMREHIEPNEANYHKECRRLNGSADWRTWQVPPLVHELKAKAKAQGLWNLFLPDDDLGAGLTTLEYAPLAEVMGHSLLAPEVFNCNAPDTGNMEVLYHFGTNQQQQQWLQPLLAGDIRSVFCMTEPDVASSDATNMQARIIADGDDVVISGRKWWSTGLGHPDAKFAIVMGLTDPDAAKHQRHSMVIVPLDTPGVTIERMLPAFGEYDAPYGHGEVLFDQVRVPKENVIGGLGDGFRIAQGRLGPGRIHHCMRALGAAEKALQLYMQRGQERIAFGRPLLQLGGNMERVADMRVAIDQARLLTFYAAWKIDQVGAMKALAEISAIKLAAPSVLQQVVDEAIQLYGGAGMSHDVPLTSLFAVARALRIADGPDAVHRATIAKVELNKYRERES</sequence>
<dbReference type="Gene3D" id="2.40.110.10">
    <property type="entry name" value="Butyryl-CoA Dehydrogenase, subunit A, domain 2"/>
    <property type="match status" value="1"/>
</dbReference>
<dbReference type="InterPro" id="IPR013786">
    <property type="entry name" value="AcylCoA_DH/ox_N"/>
</dbReference>
<accession>A0A6N4DGQ1</accession>
<organism evidence="11 12">
    <name type="scientific">Pseudidiomarina aestuarii</name>
    <dbReference type="NCBI Taxonomy" id="624146"/>
    <lineage>
        <taxon>Bacteria</taxon>
        <taxon>Pseudomonadati</taxon>
        <taxon>Pseudomonadota</taxon>
        <taxon>Gammaproteobacteria</taxon>
        <taxon>Alteromonadales</taxon>
        <taxon>Idiomarinaceae</taxon>
        <taxon>Pseudidiomarina</taxon>
    </lineage>
</organism>
<feature type="domain" description="Acyl-CoA oxidase/dehydrogenase middle" evidence="9">
    <location>
        <begin position="139"/>
        <end position="239"/>
    </location>
</feature>
<evidence type="ECO:0000256" key="2">
    <source>
        <dbReference type="ARBA" id="ARBA00009347"/>
    </source>
</evidence>
<evidence type="ECO:0000256" key="7">
    <source>
        <dbReference type="RuleBase" id="RU362125"/>
    </source>
</evidence>